<dbReference type="Proteomes" id="UP000067683">
    <property type="component" value="Chromosome"/>
</dbReference>
<protein>
    <recommendedName>
        <fullName evidence="2">Methyltransferase type 11 domain-containing protein</fullName>
    </recommendedName>
</protein>
<evidence type="ECO:0000313" key="4">
    <source>
        <dbReference type="Proteomes" id="UP000067683"/>
    </source>
</evidence>
<dbReference type="CDD" id="cd02440">
    <property type="entry name" value="AdoMet_MTases"/>
    <property type="match status" value="1"/>
</dbReference>
<dbReference type="SUPFAM" id="SSF53335">
    <property type="entry name" value="S-adenosyl-L-methionine-dependent methyltransferases"/>
    <property type="match status" value="1"/>
</dbReference>
<dbReference type="STRING" id="200991.AUC31_12180"/>
<dbReference type="GO" id="GO:0008757">
    <property type="term" value="F:S-adenosylmethionine-dependent methyltransferase activity"/>
    <property type="evidence" value="ECO:0007669"/>
    <property type="project" value="InterPro"/>
</dbReference>
<dbReference type="Gene3D" id="3.40.50.150">
    <property type="entry name" value="Vaccinia Virus protein VP39"/>
    <property type="match status" value="1"/>
</dbReference>
<dbReference type="InterPro" id="IPR029063">
    <property type="entry name" value="SAM-dependent_MTases_sf"/>
</dbReference>
<dbReference type="RefSeq" id="WP_058382608.1">
    <property type="nucleotide sequence ID" value="NZ_CP013659.2"/>
</dbReference>
<keyword evidence="1" id="KW-0808">Transferase</keyword>
<dbReference type="KEGG" id="prt:AUC31_12180"/>
<reference evidence="3" key="1">
    <citation type="submission" date="2016-01" db="EMBL/GenBank/DDBJ databases">
        <title>Complete genome of Planococcus rifietoensis type strain M8.</title>
        <authorList>
            <person name="See-Too W.S."/>
        </authorList>
    </citation>
    <scope>NUCLEOTIDE SEQUENCE [LARGE SCALE GENOMIC DNA]</scope>
    <source>
        <strain evidence="3">M8</strain>
    </source>
</reference>
<dbReference type="PANTHER" id="PTHR43861">
    <property type="entry name" value="TRANS-ACONITATE 2-METHYLTRANSFERASE-RELATED"/>
    <property type="match status" value="1"/>
</dbReference>
<feature type="domain" description="Methyltransferase type 11" evidence="2">
    <location>
        <begin position="38"/>
        <end position="134"/>
    </location>
</feature>
<accession>A0A0U2ZIN3</accession>
<evidence type="ECO:0000259" key="2">
    <source>
        <dbReference type="Pfam" id="PF08241"/>
    </source>
</evidence>
<gene>
    <name evidence="3" type="ORF">AUC31_12180</name>
</gene>
<proteinExistence type="predicted"/>
<keyword evidence="4" id="KW-1185">Reference proteome</keyword>
<dbReference type="InterPro" id="IPR013216">
    <property type="entry name" value="Methyltransf_11"/>
</dbReference>
<dbReference type="Pfam" id="PF08241">
    <property type="entry name" value="Methyltransf_11"/>
    <property type="match status" value="1"/>
</dbReference>
<dbReference type="OrthoDB" id="9784101at2"/>
<evidence type="ECO:0000313" key="3">
    <source>
        <dbReference type="EMBL" id="ALS75905.1"/>
    </source>
</evidence>
<evidence type="ECO:0000256" key="1">
    <source>
        <dbReference type="ARBA" id="ARBA00022679"/>
    </source>
</evidence>
<dbReference type="PANTHER" id="PTHR43861:SF3">
    <property type="entry name" value="PUTATIVE (AFU_ORTHOLOGUE AFUA_2G14390)-RELATED"/>
    <property type="match status" value="1"/>
</dbReference>
<name>A0A0U2ZIN3_9BACL</name>
<organism evidence="3 4">
    <name type="scientific">Planococcus rifietoensis</name>
    <dbReference type="NCBI Taxonomy" id="200991"/>
    <lineage>
        <taxon>Bacteria</taxon>
        <taxon>Bacillati</taxon>
        <taxon>Bacillota</taxon>
        <taxon>Bacilli</taxon>
        <taxon>Bacillales</taxon>
        <taxon>Caryophanaceae</taxon>
        <taxon>Planococcus</taxon>
    </lineage>
</organism>
<dbReference type="EMBL" id="CP013659">
    <property type="protein sequence ID" value="ALS75905.1"/>
    <property type="molecule type" value="Genomic_DNA"/>
</dbReference>
<sequence>MHKHHNKIAYLDDPQRNGGLTAEALLDQLHIQKSDRILDFGAGTGHFTLPLAQRIDDTVYALDTDPAMLELISAKAQGASIENIELVTGELTDAALAKDSLDIILASLVLHEITPLGPVLDNMHSVLKTGGRLIAIELEPKTGGPKAPRLTSSGLEQQLSAAGFEVVEKFFPAQSLYVLVAQK</sequence>
<dbReference type="AlphaFoldDB" id="A0A0U2ZIN3"/>